<dbReference type="STRING" id="1034346.GCA_000313565_00741"/>
<gene>
    <name evidence="9" type="ORF">DES51_105149</name>
    <name evidence="8" type="ORF">MQE39_15535</name>
</gene>
<protein>
    <recommendedName>
        <fullName evidence="1">Lactose phosphotransferase system repressor</fullName>
    </recommendedName>
</protein>
<dbReference type="Gene3D" id="3.40.50.1360">
    <property type="match status" value="1"/>
</dbReference>
<organism evidence="8 11">
    <name type="scientific">Dielma fastidiosa</name>
    <dbReference type="NCBI Taxonomy" id="1034346"/>
    <lineage>
        <taxon>Bacteria</taxon>
        <taxon>Bacillati</taxon>
        <taxon>Bacillota</taxon>
        <taxon>Erysipelotrichia</taxon>
        <taxon>Erysipelotrichales</taxon>
        <taxon>Erysipelotrichaceae</taxon>
        <taxon>Dielma</taxon>
    </lineage>
</organism>
<evidence type="ECO:0000313" key="8">
    <source>
        <dbReference type="EMBL" id="MDY5169533.1"/>
    </source>
</evidence>
<accession>A0A2V2FE07</accession>
<proteinExistence type="predicted"/>
<dbReference type="PRINTS" id="PR00037">
    <property type="entry name" value="HTHLACR"/>
</dbReference>
<dbReference type="InterPro" id="IPR050313">
    <property type="entry name" value="Carb_Metab_HTH_regulators"/>
</dbReference>
<dbReference type="InterPro" id="IPR037171">
    <property type="entry name" value="NagB/RpiA_transferase-like"/>
</dbReference>
<evidence type="ECO:0000256" key="2">
    <source>
        <dbReference type="ARBA" id="ARBA00022491"/>
    </source>
</evidence>
<evidence type="ECO:0000313" key="11">
    <source>
        <dbReference type="Proteomes" id="UP001276902"/>
    </source>
</evidence>
<dbReference type="PANTHER" id="PTHR30363">
    <property type="entry name" value="HTH-TYPE TRANSCRIPTIONAL REGULATOR SRLR-RELATED"/>
    <property type="match status" value="1"/>
</dbReference>
<keyword evidence="5" id="KW-0804">Transcription</keyword>
<dbReference type="PROSITE" id="PS51000">
    <property type="entry name" value="HTH_DEOR_2"/>
    <property type="match status" value="1"/>
</dbReference>
<dbReference type="RefSeq" id="WP_022937051.1">
    <property type="nucleotide sequence ID" value="NZ_BAABZA010000001.1"/>
</dbReference>
<dbReference type="Proteomes" id="UP000247612">
    <property type="component" value="Unassembled WGS sequence"/>
</dbReference>
<dbReference type="InterPro" id="IPR018356">
    <property type="entry name" value="Tscrpt_reg_HTH_DeoR_CS"/>
</dbReference>
<dbReference type="Proteomes" id="UP001276902">
    <property type="component" value="Unassembled WGS sequence"/>
</dbReference>
<dbReference type="Pfam" id="PF00455">
    <property type="entry name" value="DeoRC"/>
    <property type="match status" value="1"/>
</dbReference>
<name>A0A2V2FE07_9FIRM</name>
<dbReference type="GeneID" id="94440231"/>
<evidence type="ECO:0000256" key="6">
    <source>
        <dbReference type="ARBA" id="ARBA00024937"/>
    </source>
</evidence>
<evidence type="ECO:0000256" key="3">
    <source>
        <dbReference type="ARBA" id="ARBA00023015"/>
    </source>
</evidence>
<dbReference type="SUPFAM" id="SSF100950">
    <property type="entry name" value="NagB/RpiA/CoA transferase-like"/>
    <property type="match status" value="1"/>
</dbReference>
<dbReference type="SMART" id="SM01134">
    <property type="entry name" value="DeoRC"/>
    <property type="match status" value="1"/>
</dbReference>
<dbReference type="GO" id="GO:0003700">
    <property type="term" value="F:DNA-binding transcription factor activity"/>
    <property type="evidence" value="ECO:0007669"/>
    <property type="project" value="InterPro"/>
</dbReference>
<dbReference type="Pfam" id="PF08220">
    <property type="entry name" value="HTH_DeoR"/>
    <property type="match status" value="1"/>
</dbReference>
<dbReference type="PANTHER" id="PTHR30363:SF4">
    <property type="entry name" value="GLYCEROL-3-PHOSPHATE REGULON REPRESSOR"/>
    <property type="match status" value="1"/>
</dbReference>
<feature type="domain" description="HTH deoR-type" evidence="7">
    <location>
        <begin position="5"/>
        <end position="60"/>
    </location>
</feature>
<dbReference type="SMART" id="SM00420">
    <property type="entry name" value="HTH_DEOR"/>
    <property type="match status" value="1"/>
</dbReference>
<dbReference type="AlphaFoldDB" id="A0A2V2FE07"/>
<dbReference type="GO" id="GO:0003677">
    <property type="term" value="F:DNA binding"/>
    <property type="evidence" value="ECO:0007669"/>
    <property type="project" value="UniProtKB-KW"/>
</dbReference>
<reference evidence="8" key="2">
    <citation type="submission" date="2022-03" db="EMBL/GenBank/DDBJ databases">
        <title>First case of bacteraemia caused by Dielma fastidiosa in a patient hospitalised with diverticulitis.</title>
        <authorList>
            <person name="Forman-Ankjaer B."/>
            <person name="Hvid-Jensen F."/>
            <person name="Kobel C.M."/>
            <person name="Greve T."/>
        </authorList>
    </citation>
    <scope>NUCLEOTIDE SEQUENCE</scope>
    <source>
        <strain evidence="8">AUH_DF_2021</strain>
    </source>
</reference>
<sequence>MEKSTERRHEEIRKYLLAYERASVNEIARVLDVTPETIRKDFSFLENKGFLFRTHGGAVLRNSNVDIPLNIRTQEKMDIKRLICSKVINYIDNDNVVFIDPSSTALPLGRLICLKKNLLLITNCFDMVSIAAESKHEIIMLGGSYSKTGKRTQGHFVTDMISKFSFDVAIFGLDGSEGLDGPGTQTEDAVFTNMAVMKRSKRNILIMDSSKFTRPARFQYAQFSDFDLLVTDKVPDQLKGKINTTVIEVGSE</sequence>
<dbReference type="InterPro" id="IPR036390">
    <property type="entry name" value="WH_DNA-bd_sf"/>
</dbReference>
<keyword evidence="2" id="KW-0678">Repressor</keyword>
<dbReference type="InterPro" id="IPR014036">
    <property type="entry name" value="DeoR-like_C"/>
</dbReference>
<keyword evidence="4 8" id="KW-0238">DNA-binding</keyword>
<dbReference type="InterPro" id="IPR001034">
    <property type="entry name" value="DeoR_HTH"/>
</dbReference>
<evidence type="ECO:0000256" key="5">
    <source>
        <dbReference type="ARBA" id="ARBA00023163"/>
    </source>
</evidence>
<dbReference type="SUPFAM" id="SSF46785">
    <property type="entry name" value="Winged helix' DNA-binding domain"/>
    <property type="match status" value="1"/>
</dbReference>
<comment type="caution">
    <text evidence="8">The sequence shown here is derived from an EMBL/GenBank/DDBJ whole genome shotgun (WGS) entry which is preliminary data.</text>
</comment>
<comment type="function">
    <text evidence="6">Repressor of the lactose catabolism operon. Galactose-6-phosphate is the inducer.</text>
</comment>
<evidence type="ECO:0000313" key="10">
    <source>
        <dbReference type="Proteomes" id="UP000247612"/>
    </source>
</evidence>
<evidence type="ECO:0000259" key="7">
    <source>
        <dbReference type="PROSITE" id="PS51000"/>
    </source>
</evidence>
<evidence type="ECO:0000313" key="9">
    <source>
        <dbReference type="EMBL" id="PXX79675.1"/>
    </source>
</evidence>
<dbReference type="EMBL" id="QJKH01000005">
    <property type="protein sequence ID" value="PXX79675.1"/>
    <property type="molecule type" value="Genomic_DNA"/>
</dbReference>
<keyword evidence="10" id="KW-1185">Reference proteome</keyword>
<evidence type="ECO:0000256" key="4">
    <source>
        <dbReference type="ARBA" id="ARBA00023125"/>
    </source>
</evidence>
<keyword evidence="3" id="KW-0805">Transcription regulation</keyword>
<evidence type="ECO:0000256" key="1">
    <source>
        <dbReference type="ARBA" id="ARBA00021390"/>
    </source>
</evidence>
<dbReference type="OrthoDB" id="9797223at2"/>
<dbReference type="EMBL" id="JALDAW010000023">
    <property type="protein sequence ID" value="MDY5169533.1"/>
    <property type="molecule type" value="Genomic_DNA"/>
</dbReference>
<reference evidence="9 10" key="1">
    <citation type="submission" date="2018-05" db="EMBL/GenBank/DDBJ databases">
        <title>Genomic Encyclopedia of Type Strains, Phase IV (KMG-IV): sequencing the most valuable type-strain genomes for metagenomic binning, comparative biology and taxonomic classification.</title>
        <authorList>
            <person name="Goeker M."/>
        </authorList>
    </citation>
    <scope>NUCLEOTIDE SEQUENCE [LARGE SCALE GENOMIC DNA]</scope>
    <source>
        <strain evidence="9 10">JC118</strain>
    </source>
</reference>
<dbReference type="PROSITE" id="PS00894">
    <property type="entry name" value="HTH_DEOR_1"/>
    <property type="match status" value="1"/>
</dbReference>